<dbReference type="PANTHER" id="PTHR42693:SF53">
    <property type="entry name" value="ENDO-4-O-SULFATASE"/>
    <property type="match status" value="1"/>
</dbReference>
<proteinExistence type="inferred from homology"/>
<dbReference type="InterPro" id="IPR017850">
    <property type="entry name" value="Alkaline_phosphatase_core_sf"/>
</dbReference>
<dbReference type="PROSITE" id="PS50005">
    <property type="entry name" value="TPR"/>
    <property type="match status" value="2"/>
</dbReference>
<dbReference type="CDD" id="cd16148">
    <property type="entry name" value="sulfatase_like"/>
    <property type="match status" value="1"/>
</dbReference>
<dbReference type="PANTHER" id="PTHR42693">
    <property type="entry name" value="ARYLSULFATASE FAMILY MEMBER"/>
    <property type="match status" value="1"/>
</dbReference>
<feature type="domain" description="Sulfatase N-terminal" evidence="5">
    <location>
        <begin position="23"/>
        <end position="299"/>
    </location>
</feature>
<dbReference type="NCBIfam" id="NF047558">
    <property type="entry name" value="TPR_END_plus"/>
    <property type="match status" value="1"/>
</dbReference>
<dbReference type="OrthoDB" id="974590at2"/>
<dbReference type="SUPFAM" id="SSF48452">
    <property type="entry name" value="TPR-like"/>
    <property type="match status" value="2"/>
</dbReference>
<evidence type="ECO:0000313" key="7">
    <source>
        <dbReference type="Proteomes" id="UP000291562"/>
    </source>
</evidence>
<dbReference type="SUPFAM" id="SSF53649">
    <property type="entry name" value="Alkaline phosphatase-like"/>
    <property type="match status" value="1"/>
</dbReference>
<keyword evidence="7" id="KW-1185">Reference proteome</keyword>
<reference evidence="6 7" key="1">
    <citation type="submission" date="2019-01" db="EMBL/GenBank/DDBJ databases">
        <title>Pseudolysobacter antarctica gen. nov., sp. nov., isolated from Fildes Peninsula, Antarctica.</title>
        <authorList>
            <person name="Wei Z."/>
            <person name="Peng F."/>
        </authorList>
    </citation>
    <scope>NUCLEOTIDE SEQUENCE [LARGE SCALE GENOMIC DNA]</scope>
    <source>
        <strain evidence="6 7">AQ6-296</strain>
    </source>
</reference>
<evidence type="ECO:0000256" key="3">
    <source>
        <dbReference type="PROSITE-ProRule" id="PRU00339"/>
    </source>
</evidence>
<dbReference type="Gene3D" id="3.40.720.10">
    <property type="entry name" value="Alkaline Phosphatase, subunit A"/>
    <property type="match status" value="2"/>
</dbReference>
<keyword evidence="2" id="KW-0378">Hydrolase</keyword>
<feature type="repeat" description="TPR" evidence="3">
    <location>
        <begin position="579"/>
        <end position="612"/>
    </location>
</feature>
<dbReference type="InterPro" id="IPR050738">
    <property type="entry name" value="Sulfatase"/>
</dbReference>
<dbReference type="RefSeq" id="WP_129833500.1">
    <property type="nucleotide sequence ID" value="NZ_CP035704.1"/>
</dbReference>
<keyword evidence="3" id="KW-0802">TPR repeat</keyword>
<dbReference type="Pfam" id="PF00884">
    <property type="entry name" value="Sulfatase"/>
    <property type="match status" value="1"/>
</dbReference>
<dbReference type="EMBL" id="CP035704">
    <property type="protein sequence ID" value="QBB70961.1"/>
    <property type="molecule type" value="Genomic_DNA"/>
</dbReference>
<dbReference type="Pfam" id="PF13432">
    <property type="entry name" value="TPR_16"/>
    <property type="match status" value="2"/>
</dbReference>
<dbReference type="SMART" id="SM00028">
    <property type="entry name" value="TPR"/>
    <property type="match status" value="6"/>
</dbReference>
<dbReference type="GO" id="GO:0004065">
    <property type="term" value="F:arylsulfatase activity"/>
    <property type="evidence" value="ECO:0007669"/>
    <property type="project" value="TreeGrafter"/>
</dbReference>
<dbReference type="InterPro" id="IPR011990">
    <property type="entry name" value="TPR-like_helical_dom_sf"/>
</dbReference>
<dbReference type="InterPro" id="IPR000917">
    <property type="entry name" value="Sulfatase_N"/>
</dbReference>
<feature type="repeat" description="TPR" evidence="3">
    <location>
        <begin position="511"/>
        <end position="544"/>
    </location>
</feature>
<evidence type="ECO:0000256" key="1">
    <source>
        <dbReference type="ARBA" id="ARBA00008779"/>
    </source>
</evidence>
<feature type="region of interest" description="Disordered" evidence="4">
    <location>
        <begin position="708"/>
        <end position="728"/>
    </location>
</feature>
<dbReference type="AlphaFoldDB" id="A0A411HKE5"/>
<accession>A0A411HKE5</accession>
<name>A0A411HKE5_9GAMM</name>
<evidence type="ECO:0000259" key="5">
    <source>
        <dbReference type="Pfam" id="PF00884"/>
    </source>
</evidence>
<evidence type="ECO:0000256" key="4">
    <source>
        <dbReference type="SAM" id="MobiDB-lite"/>
    </source>
</evidence>
<organism evidence="6 7">
    <name type="scientific">Pseudolysobacter antarcticus</name>
    <dbReference type="NCBI Taxonomy" id="2511995"/>
    <lineage>
        <taxon>Bacteria</taxon>
        <taxon>Pseudomonadati</taxon>
        <taxon>Pseudomonadota</taxon>
        <taxon>Gammaproteobacteria</taxon>
        <taxon>Lysobacterales</taxon>
        <taxon>Rhodanobacteraceae</taxon>
        <taxon>Pseudolysobacter</taxon>
    </lineage>
</organism>
<evidence type="ECO:0000313" key="6">
    <source>
        <dbReference type="EMBL" id="QBB70961.1"/>
    </source>
</evidence>
<evidence type="ECO:0000256" key="2">
    <source>
        <dbReference type="ARBA" id="ARBA00022801"/>
    </source>
</evidence>
<dbReference type="InterPro" id="IPR019734">
    <property type="entry name" value="TPR_rpt"/>
</dbReference>
<sequence length="728" mass="81418">MPWALLSILPIFGSGCQHDDGKPNVVIITFDTTRADHIGSYGMALAHTPTLDRLAAEGVRFENAIASAPITAVSHSSIMTGLLPPAHGVRDNGSFALGDDAVTLAERFKAVGYDTRAYVSAIVLNRRYRLDQGFDVYDDDLWGEAEPKMFMIRERPAAETIDRVIDWYGEREKQTKKNPFFLWVHLFDPHEPHKPPAWAKVLAPSSYDASIAYADRELGRLVDALRASGELDHTIFVFTADHGESIGEHGEKTHAIFVYRATTRVPLIVRYPPRFPQGNVYAGPVRNIDIAPTLLELAHLPGAKDTQGVDLTGMVRGDVPIVDLPQYSESKLAELDFGMAPLYAVRKDGYTFIRAPRPELYDLKNDPGELHNLYGDAKYQTKADALDVELEKLMQDSAKHAIAARTDPMSKETMEMLQSLGYLQGATDRASAAGIDPKDGIAMYSRLENARHFAQQRKWAAAEKELKAILVEMPRHFSARSVLALVEFKRGKYDEARAQYLELLAQDPKQFRLYGMLGEIELMQGKLDDAERYNMEALKIAPQFVEAMGQLGLIATIRGDDVMAKKWYDQAMLIDPTFPPLRRRLADLYFERGDFEAALKEYQEAFAHQAKDFRSLLQAGASARRADKPDEAEQLLRQAIKMRDKTWLPRYNLACLLASLGQSDNALQALDDAIAHGMVYGKLLVEDPDWDTLRKDPRFIALQKKVQKIDAAGSPKEGDIDGDIPDAD</sequence>
<comment type="similarity">
    <text evidence="1">Belongs to the sulfatase family.</text>
</comment>
<dbReference type="Gene3D" id="1.25.40.10">
    <property type="entry name" value="Tetratricopeptide repeat domain"/>
    <property type="match status" value="2"/>
</dbReference>
<dbReference type="KEGG" id="xbc:ELE36_11720"/>
<gene>
    <name evidence="6" type="ORF">ELE36_11720</name>
</gene>
<protein>
    <submittedName>
        <fullName evidence="6">Tetratricopeptide repeat protein</fullName>
    </submittedName>
</protein>
<dbReference type="Proteomes" id="UP000291562">
    <property type="component" value="Chromosome"/>
</dbReference>